<evidence type="ECO:0000256" key="1">
    <source>
        <dbReference type="SAM" id="Phobius"/>
    </source>
</evidence>
<keyword evidence="1" id="KW-0812">Transmembrane</keyword>
<evidence type="ECO:0008006" key="3">
    <source>
        <dbReference type="Google" id="ProtNLM"/>
    </source>
</evidence>
<feature type="transmembrane region" description="Helical" evidence="1">
    <location>
        <begin position="12"/>
        <end position="32"/>
    </location>
</feature>
<dbReference type="PIRSF" id="PIRSF004548">
    <property type="entry name" value="CreD"/>
    <property type="match status" value="1"/>
</dbReference>
<feature type="transmembrane region" description="Helical" evidence="1">
    <location>
        <begin position="423"/>
        <end position="441"/>
    </location>
</feature>
<proteinExistence type="predicted"/>
<dbReference type="InterPro" id="IPR010364">
    <property type="entry name" value="Uncharacterised_IM_CreD"/>
</dbReference>
<dbReference type="NCBIfam" id="NF008712">
    <property type="entry name" value="PRK11715.1-1"/>
    <property type="match status" value="1"/>
</dbReference>
<gene>
    <name evidence="2" type="ORF">MNBD_GAMMA10-2942</name>
</gene>
<feature type="transmembrane region" description="Helical" evidence="1">
    <location>
        <begin position="319"/>
        <end position="340"/>
    </location>
</feature>
<name>A0A3B0YKQ1_9ZZZZ</name>
<dbReference type="Pfam" id="PF06123">
    <property type="entry name" value="CreD"/>
    <property type="match status" value="1"/>
</dbReference>
<keyword evidence="1" id="KW-1133">Transmembrane helix</keyword>
<dbReference type="GO" id="GO:0005886">
    <property type="term" value="C:plasma membrane"/>
    <property type="evidence" value="ECO:0007669"/>
    <property type="project" value="TreeGrafter"/>
</dbReference>
<reference evidence="2" key="1">
    <citation type="submission" date="2018-06" db="EMBL/GenBank/DDBJ databases">
        <authorList>
            <person name="Zhirakovskaya E."/>
        </authorList>
    </citation>
    <scope>NUCLEOTIDE SEQUENCE</scope>
</reference>
<dbReference type="PANTHER" id="PTHR30092">
    <property type="entry name" value="INNER MEMBRANE PROTEIN CRED"/>
    <property type="match status" value="1"/>
</dbReference>
<keyword evidence="1" id="KW-0472">Membrane</keyword>
<accession>A0A3B0YKQ1</accession>
<feature type="transmembrane region" description="Helical" evidence="1">
    <location>
        <begin position="371"/>
        <end position="393"/>
    </location>
</feature>
<dbReference type="AlphaFoldDB" id="A0A3B0YKQ1"/>
<dbReference type="EMBL" id="UOFJ01000381">
    <property type="protein sequence ID" value="VAW68926.1"/>
    <property type="molecule type" value="Genomic_DNA"/>
</dbReference>
<dbReference type="PANTHER" id="PTHR30092:SF0">
    <property type="entry name" value="INNER MEMBRANE PROTEIN CRED"/>
    <property type="match status" value="1"/>
</dbReference>
<protein>
    <recommendedName>
        <fullName evidence="3">Inner membrane protein CreD</fullName>
    </recommendedName>
</protein>
<organism evidence="2">
    <name type="scientific">hydrothermal vent metagenome</name>
    <dbReference type="NCBI Taxonomy" id="652676"/>
    <lineage>
        <taxon>unclassified sequences</taxon>
        <taxon>metagenomes</taxon>
        <taxon>ecological metagenomes</taxon>
    </lineage>
</organism>
<sequence length="456" mass="51790">MASLIKSFKQSSSIKLITIIFITLTMLIPVSMVEDTIYERSQLRYQAQSSISERWGSIQRISAPVLAIPYKEKVVEDISTQNGWLDPNNKRPTKKISYVHHIAYLLTDKVDIKTEMTTETRYLGIYEMPVYVSRTSIKGNFSQKDFKKLDSQYPNINWKQASLILPVNDVRGIRSISKLKFAQQELDFIPASHNTFSFSGIEADINLADNIGSDINFSFNFNLSGSQRLNYLPLARSSHISLISDWNSPSFTGSYLPTQRKITDSGLSASWKILGLNRSFGQMWHDHSVSSGTINESEFGMSLYQPADIYQQNTRSVKYAALFIALTFMAFFLFEIFFGLNIHPMQYFFIGGSLSTFYLLLLAMSEHLHFSLAYLISSGAITLLMSTYSITILKQKLRGMIIGLVTAVIYGFLYFLIQSEQNSLLFGAIGFFSTLSVMMYLTRNIDWYNIKGTSTN</sequence>
<feature type="transmembrane region" description="Helical" evidence="1">
    <location>
        <begin position="400"/>
        <end position="417"/>
    </location>
</feature>
<evidence type="ECO:0000313" key="2">
    <source>
        <dbReference type="EMBL" id="VAW68926.1"/>
    </source>
</evidence>
<feature type="transmembrane region" description="Helical" evidence="1">
    <location>
        <begin position="347"/>
        <end position="365"/>
    </location>
</feature>